<evidence type="ECO:0008006" key="5">
    <source>
        <dbReference type="Google" id="ProtNLM"/>
    </source>
</evidence>
<dbReference type="Proteomes" id="UP001221413">
    <property type="component" value="Unassembled WGS sequence"/>
</dbReference>
<evidence type="ECO:0000313" key="3">
    <source>
        <dbReference type="EMBL" id="KAJ6260489.1"/>
    </source>
</evidence>
<keyword evidence="4" id="KW-1185">Reference proteome</keyword>
<gene>
    <name evidence="3" type="ORF">Dda_4715</name>
</gene>
<feature type="signal peptide" evidence="2">
    <location>
        <begin position="1"/>
        <end position="18"/>
    </location>
</feature>
<feature type="region of interest" description="Disordered" evidence="1">
    <location>
        <begin position="26"/>
        <end position="45"/>
    </location>
</feature>
<evidence type="ECO:0000256" key="2">
    <source>
        <dbReference type="SAM" id="SignalP"/>
    </source>
</evidence>
<accession>A0AAD6IXF3</accession>
<proteinExistence type="predicted"/>
<dbReference type="EMBL" id="JAQGDS010000005">
    <property type="protein sequence ID" value="KAJ6260489.1"/>
    <property type="molecule type" value="Genomic_DNA"/>
</dbReference>
<comment type="caution">
    <text evidence="3">The sequence shown here is derived from an EMBL/GenBank/DDBJ whole genome shotgun (WGS) entry which is preliminary data.</text>
</comment>
<reference evidence="3" key="1">
    <citation type="submission" date="2023-01" db="EMBL/GenBank/DDBJ databases">
        <title>The chitinases involved in constricting ring structure development in the nematode-trapping fungus Drechslerella dactyloides.</title>
        <authorList>
            <person name="Wang R."/>
            <person name="Zhang L."/>
            <person name="Tang P."/>
            <person name="Li S."/>
            <person name="Liang L."/>
        </authorList>
    </citation>
    <scope>NUCLEOTIDE SEQUENCE</scope>
    <source>
        <strain evidence="3">YMF1.00031</strain>
    </source>
</reference>
<name>A0AAD6IXF3_DREDA</name>
<feature type="chain" id="PRO_5042262408" description="Secreted protein" evidence="2">
    <location>
        <begin position="19"/>
        <end position="106"/>
    </location>
</feature>
<dbReference type="AlphaFoldDB" id="A0AAD6IXF3"/>
<evidence type="ECO:0000313" key="4">
    <source>
        <dbReference type="Proteomes" id="UP001221413"/>
    </source>
</evidence>
<evidence type="ECO:0000256" key="1">
    <source>
        <dbReference type="SAM" id="MobiDB-lite"/>
    </source>
</evidence>
<protein>
    <recommendedName>
        <fullName evidence="5">Secreted protein</fullName>
    </recommendedName>
</protein>
<organism evidence="3 4">
    <name type="scientific">Drechslerella dactyloides</name>
    <name type="common">Nematode-trapping fungus</name>
    <name type="synonym">Arthrobotrys dactyloides</name>
    <dbReference type="NCBI Taxonomy" id="74499"/>
    <lineage>
        <taxon>Eukaryota</taxon>
        <taxon>Fungi</taxon>
        <taxon>Dikarya</taxon>
        <taxon>Ascomycota</taxon>
        <taxon>Pezizomycotina</taxon>
        <taxon>Orbiliomycetes</taxon>
        <taxon>Orbiliales</taxon>
        <taxon>Orbiliaceae</taxon>
        <taxon>Drechslerella</taxon>
    </lineage>
</organism>
<sequence length="106" mass="11117">MGGRGATVVAVVVKLAMAMVGDGAAPAAVAPAHRPPVNRRRSLKPLGRLERPSVAIPLLATGRTLLVGDVVIPRDMRTQYTTISSLSPPLYLNPGLRYITAAGSDY</sequence>
<keyword evidence="2" id="KW-0732">Signal</keyword>